<organism evidence="5 6">
    <name type="scientific">Leucobacter komagatae</name>
    <dbReference type="NCBI Taxonomy" id="55969"/>
    <lineage>
        <taxon>Bacteria</taxon>
        <taxon>Bacillati</taxon>
        <taxon>Actinomycetota</taxon>
        <taxon>Actinomycetes</taxon>
        <taxon>Micrococcales</taxon>
        <taxon>Microbacteriaceae</taxon>
        <taxon>Leucobacter</taxon>
    </lineage>
</organism>
<dbReference type="SUPFAM" id="SSF51430">
    <property type="entry name" value="NAD(P)-linked oxidoreductase"/>
    <property type="match status" value="1"/>
</dbReference>
<dbReference type="AlphaFoldDB" id="A0A542Y269"/>
<accession>A0A542Y269</accession>
<dbReference type="InterPro" id="IPR005399">
    <property type="entry name" value="K_chnl_volt-dep_bsu_KCNAB-rel"/>
</dbReference>
<keyword evidence="2" id="KW-0521">NADP</keyword>
<dbReference type="Proteomes" id="UP000319094">
    <property type="component" value="Unassembled WGS sequence"/>
</dbReference>
<evidence type="ECO:0000256" key="3">
    <source>
        <dbReference type="ARBA" id="ARBA00023002"/>
    </source>
</evidence>
<dbReference type="GO" id="GO:0016491">
    <property type="term" value="F:oxidoreductase activity"/>
    <property type="evidence" value="ECO:0007669"/>
    <property type="project" value="UniProtKB-KW"/>
</dbReference>
<dbReference type="InterPro" id="IPR023210">
    <property type="entry name" value="NADP_OxRdtase_dom"/>
</dbReference>
<evidence type="ECO:0000313" key="6">
    <source>
        <dbReference type="Proteomes" id="UP000319094"/>
    </source>
</evidence>
<dbReference type="OrthoDB" id="4962752at2"/>
<evidence type="ECO:0000256" key="1">
    <source>
        <dbReference type="ARBA" id="ARBA00006515"/>
    </source>
</evidence>
<proteinExistence type="inferred from homology"/>
<protein>
    <submittedName>
        <fullName evidence="5">Aryl-alcohol dehydrogenase-like predicted oxidoreductase</fullName>
    </submittedName>
</protein>
<evidence type="ECO:0000259" key="4">
    <source>
        <dbReference type="Pfam" id="PF00248"/>
    </source>
</evidence>
<evidence type="ECO:0000313" key="5">
    <source>
        <dbReference type="EMBL" id="TQL42166.1"/>
    </source>
</evidence>
<comment type="caution">
    <text evidence="5">The sequence shown here is derived from an EMBL/GenBank/DDBJ whole genome shotgun (WGS) entry which is preliminary data.</text>
</comment>
<keyword evidence="3" id="KW-0560">Oxidoreductase</keyword>
<comment type="similarity">
    <text evidence="1">Belongs to the shaker potassium channel beta subunit family.</text>
</comment>
<keyword evidence="6" id="KW-1185">Reference proteome</keyword>
<reference evidence="5 6" key="1">
    <citation type="submission" date="2019-06" db="EMBL/GenBank/DDBJ databases">
        <title>Sequencing the genomes of 1000 actinobacteria strains.</title>
        <authorList>
            <person name="Klenk H.-P."/>
        </authorList>
    </citation>
    <scope>NUCLEOTIDE SEQUENCE [LARGE SCALE GENOMIC DNA]</scope>
    <source>
        <strain evidence="5 6">DSM 8803</strain>
    </source>
</reference>
<dbReference type="PANTHER" id="PTHR43150:SF2">
    <property type="entry name" value="HYPERKINETIC, ISOFORM M"/>
    <property type="match status" value="1"/>
</dbReference>
<dbReference type="Pfam" id="PF00248">
    <property type="entry name" value="Aldo_ket_red"/>
    <property type="match status" value="1"/>
</dbReference>
<name>A0A542Y269_9MICO</name>
<gene>
    <name evidence="5" type="ORF">FB468_0148</name>
</gene>
<dbReference type="InterPro" id="IPR036812">
    <property type="entry name" value="NAD(P)_OxRdtase_dom_sf"/>
</dbReference>
<dbReference type="Gene3D" id="3.20.20.100">
    <property type="entry name" value="NADP-dependent oxidoreductase domain"/>
    <property type="match status" value="1"/>
</dbReference>
<dbReference type="RefSeq" id="WP_141885659.1">
    <property type="nucleotide sequence ID" value="NZ_BAAAUY010000023.1"/>
</dbReference>
<dbReference type="EMBL" id="VFON01000001">
    <property type="protein sequence ID" value="TQL42166.1"/>
    <property type="molecule type" value="Genomic_DNA"/>
</dbReference>
<evidence type="ECO:0000256" key="2">
    <source>
        <dbReference type="ARBA" id="ARBA00022857"/>
    </source>
</evidence>
<feature type="domain" description="NADP-dependent oxidoreductase" evidence="4">
    <location>
        <begin position="16"/>
        <end position="293"/>
    </location>
</feature>
<dbReference type="PANTHER" id="PTHR43150">
    <property type="entry name" value="HYPERKINETIC, ISOFORM M"/>
    <property type="match status" value="1"/>
</dbReference>
<sequence>MNTARLGTTDVEVSRLSLGSWYTYSRLSFEAGVELVRTALDNGLTFFDVAYYRNSPHTELIFSRLIREAGAKREDYQIAEKLWYFSYPEESLSDQANRMLRRVDEEFVDTLIIEHPRPGMSVEKLVDEITEIVADGRARSWGALNWVPEDLMRAHDHATANGVQGPALAQLKYSIVRRNVVEEQYRQVVEQTGMSIHASDTMEGGILAGVLNPERHIGIDVGEIREQIKGTVPKVLEAARRLDITPAQFSLAWCLTNPQVASLLFGATRPERLIENIEAVRIASEHGAEIRAAAEGLGIDAHALDAPYTHDRPLIGDYVA</sequence>